<dbReference type="GeneID" id="18937514"/>
<dbReference type="AlphaFoldDB" id="F4SBC1"/>
<dbReference type="GO" id="GO:0008278">
    <property type="term" value="C:cohesin complex"/>
    <property type="evidence" value="ECO:0007669"/>
    <property type="project" value="TreeGrafter"/>
</dbReference>
<dbReference type="PANTHER" id="PTHR11199">
    <property type="entry name" value="STROMAL ANTIGEN"/>
    <property type="match status" value="1"/>
</dbReference>
<dbReference type="RefSeq" id="XP_007418669.1">
    <property type="nucleotide sequence ID" value="XM_007418607.1"/>
</dbReference>
<dbReference type="GO" id="GO:0005634">
    <property type="term" value="C:nucleus"/>
    <property type="evidence" value="ECO:0007669"/>
    <property type="project" value="TreeGrafter"/>
</dbReference>
<dbReference type="InterPro" id="IPR020839">
    <property type="entry name" value="SCD"/>
</dbReference>
<accession>F4SBC1</accession>
<dbReference type="EMBL" id="GL883186">
    <property type="protein sequence ID" value="EGF98067.1"/>
    <property type="molecule type" value="Genomic_DNA"/>
</dbReference>
<dbReference type="GO" id="GO:0000785">
    <property type="term" value="C:chromatin"/>
    <property type="evidence" value="ECO:0007669"/>
    <property type="project" value="TreeGrafter"/>
</dbReference>
<dbReference type="OrthoDB" id="498590at2759"/>
<dbReference type="Proteomes" id="UP000001072">
    <property type="component" value="Unassembled WGS sequence"/>
</dbReference>
<dbReference type="InterPro" id="IPR039662">
    <property type="entry name" value="Cohesin_Scc3/SA"/>
</dbReference>
<keyword evidence="3" id="KW-1185">Reference proteome</keyword>
<sequence length="77" mass="8915">MISLMDSDPRIQIQCTQALGQWMNQLPDCFLGGHYLQYLGWVLEDNEEEDEEAVHVHGKKGKECESNIFLEINFSKN</sequence>
<gene>
    <name evidence="2" type="ORF">MELLADRAFT_96205</name>
</gene>
<dbReference type="STRING" id="747676.F4SBC1"/>
<proteinExistence type="predicted"/>
<evidence type="ECO:0000259" key="1">
    <source>
        <dbReference type="PROSITE" id="PS51425"/>
    </source>
</evidence>
<dbReference type="Pfam" id="PF21581">
    <property type="entry name" value="SCD"/>
    <property type="match status" value="1"/>
</dbReference>
<dbReference type="GO" id="GO:0007062">
    <property type="term" value="P:sister chromatid cohesion"/>
    <property type="evidence" value="ECO:0007669"/>
    <property type="project" value="TreeGrafter"/>
</dbReference>
<dbReference type="HOGENOM" id="CLU_2758297_0_0_1"/>
<organism evidence="3">
    <name type="scientific">Melampsora larici-populina (strain 98AG31 / pathotype 3-4-7)</name>
    <name type="common">Poplar leaf rust fungus</name>
    <dbReference type="NCBI Taxonomy" id="747676"/>
    <lineage>
        <taxon>Eukaryota</taxon>
        <taxon>Fungi</taxon>
        <taxon>Dikarya</taxon>
        <taxon>Basidiomycota</taxon>
        <taxon>Pucciniomycotina</taxon>
        <taxon>Pucciniomycetes</taxon>
        <taxon>Pucciniales</taxon>
        <taxon>Melampsoraceae</taxon>
        <taxon>Melampsora</taxon>
    </lineage>
</organism>
<dbReference type="InParanoid" id="F4SBC1"/>
<feature type="domain" description="SCD" evidence="1">
    <location>
        <begin position="1"/>
        <end position="77"/>
    </location>
</feature>
<reference evidence="3" key="1">
    <citation type="journal article" date="2011" name="Proc. Natl. Acad. Sci. U.S.A.">
        <title>Obligate biotrophy features unraveled by the genomic analysis of rust fungi.</title>
        <authorList>
            <person name="Duplessis S."/>
            <person name="Cuomo C.A."/>
            <person name="Lin Y.-C."/>
            <person name="Aerts A."/>
            <person name="Tisserant E."/>
            <person name="Veneault-Fourrey C."/>
            <person name="Joly D.L."/>
            <person name="Hacquard S."/>
            <person name="Amselem J."/>
            <person name="Cantarel B.L."/>
            <person name="Chiu R."/>
            <person name="Coutinho P.M."/>
            <person name="Feau N."/>
            <person name="Field M."/>
            <person name="Frey P."/>
            <person name="Gelhaye E."/>
            <person name="Goldberg J."/>
            <person name="Grabherr M.G."/>
            <person name="Kodira C.D."/>
            <person name="Kohler A."/>
            <person name="Kuees U."/>
            <person name="Lindquist E.A."/>
            <person name="Lucas S.M."/>
            <person name="Mago R."/>
            <person name="Mauceli E."/>
            <person name="Morin E."/>
            <person name="Murat C."/>
            <person name="Pangilinan J.L."/>
            <person name="Park R."/>
            <person name="Pearson M."/>
            <person name="Quesneville H."/>
            <person name="Rouhier N."/>
            <person name="Sakthikumar S."/>
            <person name="Salamov A.A."/>
            <person name="Schmutz J."/>
            <person name="Selles B."/>
            <person name="Shapiro H."/>
            <person name="Tanguay P."/>
            <person name="Tuskan G.A."/>
            <person name="Henrissat B."/>
            <person name="Van de Peer Y."/>
            <person name="Rouze P."/>
            <person name="Ellis J.G."/>
            <person name="Dodds P.N."/>
            <person name="Schein J.E."/>
            <person name="Zhong S."/>
            <person name="Hamelin R.C."/>
            <person name="Grigoriev I.V."/>
            <person name="Szabo L.J."/>
            <person name="Martin F."/>
        </authorList>
    </citation>
    <scope>NUCLEOTIDE SEQUENCE [LARGE SCALE GENOMIC DNA]</scope>
    <source>
        <strain evidence="3">98AG31 / pathotype 3-4-7</strain>
    </source>
</reference>
<protein>
    <recommendedName>
        <fullName evidence="1">SCD domain-containing protein</fullName>
    </recommendedName>
</protein>
<dbReference type="PROSITE" id="PS51425">
    <property type="entry name" value="SCD"/>
    <property type="match status" value="1"/>
</dbReference>
<dbReference type="KEGG" id="mlr:MELLADRAFT_96205"/>
<name>F4SBC1_MELLP</name>
<evidence type="ECO:0000313" key="3">
    <source>
        <dbReference type="Proteomes" id="UP000001072"/>
    </source>
</evidence>
<evidence type="ECO:0000313" key="2">
    <source>
        <dbReference type="EMBL" id="EGF98067.1"/>
    </source>
</evidence>
<dbReference type="GO" id="GO:0003682">
    <property type="term" value="F:chromatin binding"/>
    <property type="evidence" value="ECO:0007669"/>
    <property type="project" value="TreeGrafter"/>
</dbReference>
<dbReference type="PANTHER" id="PTHR11199:SF0">
    <property type="entry name" value="LD34181P-RELATED"/>
    <property type="match status" value="1"/>
</dbReference>
<dbReference type="VEuPathDB" id="FungiDB:MELLADRAFT_96205"/>